<keyword evidence="1 5" id="KW-0240">DNA-directed RNA polymerase</keyword>
<dbReference type="EMBL" id="LC604816">
    <property type="protein sequence ID" value="BCT02580.1"/>
    <property type="molecule type" value="Genomic_DNA"/>
</dbReference>
<dbReference type="InterPro" id="IPR011263">
    <property type="entry name" value="DNA-dir_RNA_pol_RpoA/D/Rpb3"/>
</dbReference>
<dbReference type="Gene3D" id="1.10.150.20">
    <property type="entry name" value="5' to 3' exonuclease, C-terminal subdomain"/>
    <property type="match status" value="1"/>
</dbReference>
<dbReference type="GO" id="GO:0006351">
    <property type="term" value="P:DNA-templated transcription"/>
    <property type="evidence" value="ECO:0007669"/>
    <property type="project" value="InterPro"/>
</dbReference>
<dbReference type="SUPFAM" id="SSF55257">
    <property type="entry name" value="RBP11-like subunits of RNA polymerase"/>
    <property type="match status" value="1"/>
</dbReference>
<gene>
    <name evidence="5" type="primary">rpoA</name>
</gene>
<feature type="domain" description="DNA-directed RNA polymerase RpoA/D/Rpb3-type" evidence="4">
    <location>
        <begin position="20"/>
        <end position="257"/>
    </location>
</feature>
<dbReference type="AlphaFoldDB" id="A0A8D5Q0Z4"/>
<dbReference type="GO" id="GO:0000428">
    <property type="term" value="C:DNA-directed RNA polymerase complex"/>
    <property type="evidence" value="ECO:0007669"/>
    <property type="project" value="UniProtKB-KW"/>
</dbReference>
<dbReference type="InterPro" id="IPR011262">
    <property type="entry name" value="DNA-dir_RNA_pol_insert"/>
</dbReference>
<evidence type="ECO:0000256" key="3">
    <source>
        <dbReference type="ARBA" id="ARBA00031776"/>
    </source>
</evidence>
<dbReference type="SUPFAM" id="SSF56553">
    <property type="entry name" value="Insert subdomain of RNA polymerase alpha subunit"/>
    <property type="match status" value="1"/>
</dbReference>
<dbReference type="Gene3D" id="3.30.1360.10">
    <property type="entry name" value="RNA polymerase, RBP11-like subunit"/>
    <property type="match status" value="1"/>
</dbReference>
<geneLocation type="chloroplast" evidence="5"/>
<keyword evidence="5" id="KW-0934">Plastid</keyword>
<protein>
    <recommendedName>
        <fullName evidence="3">Plastid-encoded RNA polymerase subunit alpha</fullName>
    </recommendedName>
</protein>
<dbReference type="InterPro" id="IPR036643">
    <property type="entry name" value="RNApol_insert_sf"/>
</dbReference>
<sequence>MKNLIISCLESRIENDGVMYGRFLFGPAPRGLAVTIASALRRSLLSEVAGFAITHVEFVGPKHEYSTLPGTRETVLDVLLNLKKLTFTSTTKVRRKAIGYCSGRGPGVLTGRDLKLPPGIQCTNPDQVIAHLAEDGELQFSCLISSGKNYVIQKGVFSKELLRAERKRLVKKANVRANVRRKTTVFPIDAVFMPVLRVNYLIKSDEDVLEFPLRQTSLEVTERLIFEIWTNGELTPREAIHQASTQLVRLFSLFQKSSDSSMFYRPRLFKERIKNLKIVLQQPNLDQTLQGKNDFLYIDIGILPISPTLFVELKRCKIERLADFLGFTYDELLKISGMTKEVLFEILCLLRSYGIRFLPDTNPSKKLPT</sequence>
<accession>A0A8D5Q0Z4</accession>
<keyword evidence="5" id="KW-0150">Chloroplast</keyword>
<dbReference type="SUPFAM" id="SSF47789">
    <property type="entry name" value="C-terminal domain of RNA polymerase alpha subunit"/>
    <property type="match status" value="1"/>
</dbReference>
<dbReference type="CDD" id="cd06928">
    <property type="entry name" value="RNAP_alpha_NTD"/>
    <property type="match status" value="1"/>
</dbReference>
<dbReference type="GO" id="GO:0046983">
    <property type="term" value="F:protein dimerization activity"/>
    <property type="evidence" value="ECO:0007669"/>
    <property type="project" value="InterPro"/>
</dbReference>
<evidence type="ECO:0000256" key="2">
    <source>
        <dbReference type="ARBA" id="ARBA00023163"/>
    </source>
</evidence>
<dbReference type="Gene3D" id="2.170.120.12">
    <property type="entry name" value="DNA-directed RNA polymerase, insert domain"/>
    <property type="match status" value="1"/>
</dbReference>
<reference evidence="5" key="1">
    <citation type="submission" date="2021-02" db="EMBL/GenBank/DDBJ databases">
        <title>Organelle genome of a novel green alga in the class Trebouxiophyceae.</title>
        <authorList>
            <person name="Takusagawa M."/>
            <person name="Misumi O."/>
            <person name="Inui T.I."/>
            <person name="Kato S."/>
            <person name="Matsunaga S."/>
            <person name="Kuroiwa H."/>
            <person name="Kuroiwa T."/>
        </authorList>
    </citation>
    <scope>NUCLEOTIDE SEQUENCE</scope>
    <source>
        <strain evidence="5">311 I</strain>
    </source>
</reference>
<dbReference type="InterPro" id="IPR036603">
    <property type="entry name" value="RBP11-like"/>
</dbReference>
<organism evidence="5">
    <name type="scientific">Medakamo hakoo</name>
    <dbReference type="NCBI Taxonomy" id="3113649"/>
    <lineage>
        <taxon>Eukaryota</taxon>
        <taxon>Viridiplantae</taxon>
        <taxon>Chlorophyta</taxon>
        <taxon>core chlorophytes</taxon>
        <taxon>Trebouxiophyceae</taxon>
        <taxon>Trebouxiophyceae incertae sedis</taxon>
        <taxon>Coccomyxaceae</taxon>
        <taxon>Medakamo</taxon>
    </lineage>
</organism>
<keyword evidence="2" id="KW-0804">Transcription</keyword>
<evidence type="ECO:0000259" key="4">
    <source>
        <dbReference type="SMART" id="SM00662"/>
    </source>
</evidence>
<dbReference type="Pfam" id="PF01193">
    <property type="entry name" value="RNA_pol_L"/>
    <property type="match status" value="1"/>
</dbReference>
<dbReference type="Pfam" id="PF01000">
    <property type="entry name" value="RNA_pol_A_bac"/>
    <property type="match status" value="1"/>
</dbReference>
<name>A0A8D5Q0Z4_9CHLO</name>
<proteinExistence type="predicted"/>
<evidence type="ECO:0000313" key="5">
    <source>
        <dbReference type="EMBL" id="BCT02580.1"/>
    </source>
</evidence>
<dbReference type="GO" id="GO:0003899">
    <property type="term" value="F:DNA-directed RNA polymerase activity"/>
    <property type="evidence" value="ECO:0007669"/>
    <property type="project" value="InterPro"/>
</dbReference>
<dbReference type="SMART" id="SM00662">
    <property type="entry name" value="RPOLD"/>
    <property type="match status" value="1"/>
</dbReference>
<evidence type="ECO:0000256" key="1">
    <source>
        <dbReference type="ARBA" id="ARBA00022478"/>
    </source>
</evidence>